<reference evidence="2" key="3">
    <citation type="submission" date="2006-08" db="EMBL/GenBank/DDBJ databases">
        <authorList>
            <person name="Childs K."/>
        </authorList>
    </citation>
    <scope>NUCLEOTIDE SEQUENCE</scope>
</reference>
<dbReference type="GO" id="GO:0003677">
    <property type="term" value="F:DNA binding"/>
    <property type="evidence" value="ECO:0007669"/>
    <property type="project" value="InterPro"/>
</dbReference>
<dbReference type="PANTHER" id="PTHR35404">
    <property type="entry name" value="TRANSPOSASE OF TN10"/>
    <property type="match status" value="1"/>
</dbReference>
<proteinExistence type="predicted"/>
<dbReference type="FunFam" id="3.90.350.10:FF:000001">
    <property type="entry name" value="IS4 family transposase"/>
    <property type="match status" value="1"/>
</dbReference>
<sequence>MAGSEFPHAYPQTPSIDTSETLFQRRSRCFCFPSFRSPNQLTKYVKFDWWHRLRSGAVKEGSVWAKGINALKKLREWSEIVAGPRWKTFIRRFHRNKSGNRNAKFQYDPLSYSLNFDEGRGNNGEEEEELVLRNFSTRYASIPASRKLGSEIRPKDQFLSPQPEGNTLVPNEIIYLTTLCIDEELGHLMKMTSKLQVHMEMPKLADSGELAGAGKRKAKRTDKSYEIYGEPKQIYQIQGMQTADNKMCELDILHDSLYQFCPELHLKRLNSLTLACHALLDCKTLTLTELGRNLPTKARTKHNIKRIDRLLGNRHLHKERLAVYRWHASFICSGNTMPIVLVDWSDIREQKRLMVLRASVALHGRSVTLYEKAFPLSEQCSKKAHDQFLADLASILPSNTTPLIVSDAGFKVPWYKSVEKLGWYWLSRVRGKVQYADLGAENWKPISNLHDMSSSHSKTLGYKRLTKSNPISCQILLYKSRSKGRKNQRSTRTHCHHPSPKIYSASAKEPWILATNLPVEIRTPKQLVNIYSKRMQIEETFRDLKSPAYGLGLRHSRTSSSERFDIMLLIALMLQLTCWLAGVHAQKQGWDKHFQANTVRNRNVLSTVRLGMEVLRHSGYTITREDSLVAATLLTQNLFTHGYVLGKL</sequence>
<evidence type="ECO:0000259" key="1">
    <source>
        <dbReference type="Pfam" id="PF01609"/>
    </source>
</evidence>
<dbReference type="EMBL" id="AC160095">
    <property type="protein sequence ID" value="ABI34274.1"/>
    <property type="molecule type" value="Genomic_DNA"/>
</dbReference>
<dbReference type="ExpressionAtlas" id="Q0KII0">
    <property type="expression patterns" value="baseline and differential"/>
</dbReference>
<dbReference type="Gene3D" id="3.90.350.10">
    <property type="entry name" value="Transposase Inhibitor Protein From Tn5, Chain A, domain 1"/>
    <property type="match status" value="1"/>
</dbReference>
<dbReference type="SUPFAM" id="SSF53098">
    <property type="entry name" value="Ribonuclease H-like"/>
    <property type="match status" value="1"/>
</dbReference>
<dbReference type="Pfam" id="PF01609">
    <property type="entry name" value="DDE_Tnp_1"/>
    <property type="match status" value="1"/>
</dbReference>
<dbReference type="GO" id="GO:0004803">
    <property type="term" value="F:transposase activity"/>
    <property type="evidence" value="ECO:0007669"/>
    <property type="project" value="InterPro"/>
</dbReference>
<accession>Q0KII0</accession>
<name>Q0KII0_SOLLC</name>
<gene>
    <name evidence="2" type="ORF">LES1_20t00008</name>
</gene>
<protein>
    <submittedName>
        <fullName evidence="2">IS10 transposase, putative</fullName>
    </submittedName>
</protein>
<reference evidence="2" key="1">
    <citation type="submission" date="2005-04" db="EMBL/GenBank/DDBJ databases">
        <authorList>
            <person name="Buell R."/>
            <person name="Liu J."/>
            <person name="Childs K."/>
            <person name="Zaborsky J."/>
            <person name="Tallon L."/>
            <person name="Wirtz U."/>
            <person name="Wei F."/>
            <person name="Kuang H."/>
            <person name="Zhang P."/>
            <person name="Marano M."/>
            <person name="Baker B."/>
        </authorList>
    </citation>
    <scope>NUCLEOTIDE SEQUENCE</scope>
</reference>
<feature type="domain" description="Transposase IS4-like" evidence="1">
    <location>
        <begin position="336"/>
        <end position="572"/>
    </location>
</feature>
<dbReference type="InterPro" id="IPR002559">
    <property type="entry name" value="Transposase_11"/>
</dbReference>
<dbReference type="InterPro" id="IPR047658">
    <property type="entry name" value="IS4-like_transpos"/>
</dbReference>
<dbReference type="AlphaFoldDB" id="Q0KII0"/>
<dbReference type="NCBIfam" id="NF033591">
    <property type="entry name" value="transpos_IS4_2"/>
    <property type="match status" value="1"/>
</dbReference>
<dbReference type="InterPro" id="IPR012337">
    <property type="entry name" value="RNaseH-like_sf"/>
</dbReference>
<dbReference type="GO" id="GO:0006313">
    <property type="term" value="P:DNA transposition"/>
    <property type="evidence" value="ECO:0007669"/>
    <property type="project" value="InterPro"/>
</dbReference>
<reference evidence="2" key="2">
    <citation type="submission" date="2005-04" db="EMBL/GenBank/DDBJ databases">
        <authorList>
            <person name="Buell R.C."/>
        </authorList>
    </citation>
    <scope>NUCLEOTIDE SEQUENCE</scope>
</reference>
<dbReference type="PANTHER" id="PTHR35404:SF8">
    <property type="entry name" value="TRANSPOSASE OF TN10"/>
    <property type="match status" value="1"/>
</dbReference>
<organism evidence="2">
    <name type="scientific">Solanum lycopersicum</name>
    <name type="common">Tomato</name>
    <name type="synonym">Lycopersicon esculentum</name>
    <dbReference type="NCBI Taxonomy" id="4081"/>
    <lineage>
        <taxon>Eukaryota</taxon>
        <taxon>Viridiplantae</taxon>
        <taxon>Streptophyta</taxon>
        <taxon>Embryophyta</taxon>
        <taxon>Tracheophyta</taxon>
        <taxon>Spermatophyta</taxon>
        <taxon>Magnoliopsida</taxon>
        <taxon>eudicotyledons</taxon>
        <taxon>Gunneridae</taxon>
        <taxon>Pentapetalae</taxon>
        <taxon>asterids</taxon>
        <taxon>lamiids</taxon>
        <taxon>Solanales</taxon>
        <taxon>Solanaceae</taxon>
        <taxon>Solanoideae</taxon>
        <taxon>Solaneae</taxon>
        <taxon>Solanum</taxon>
        <taxon>Solanum subgen. Lycopersicon</taxon>
    </lineage>
</organism>
<evidence type="ECO:0000313" key="2">
    <source>
        <dbReference type="EMBL" id="ABI34274.1"/>
    </source>
</evidence>